<gene>
    <name evidence="1" type="ORF">V5J35_004236</name>
</gene>
<proteinExistence type="predicted"/>
<accession>A0ABV2SPI7</accession>
<sequence length="116" mass="13273">MNALPSIPVAHSDSTPAMPEFAHETLDQYDLQLWHCLYDCPLHTWLSQARIKTGRGTVAIYSILFIEYRDASRASRYTEFSFSSLQEALAFRACQADRVELQGISPTMTRRYPIKT</sequence>
<dbReference type="EMBL" id="JBEWTB010000002">
    <property type="protein sequence ID" value="MET4759044.1"/>
    <property type="molecule type" value="Genomic_DNA"/>
</dbReference>
<evidence type="ECO:0000313" key="1">
    <source>
        <dbReference type="EMBL" id="MET4759044.1"/>
    </source>
</evidence>
<protein>
    <submittedName>
        <fullName evidence="1">Uncharacterized protein</fullName>
    </submittedName>
</protein>
<name>A0ABV2SPI7_9GAMM</name>
<dbReference type="Proteomes" id="UP001549366">
    <property type="component" value="Unassembled WGS sequence"/>
</dbReference>
<evidence type="ECO:0000313" key="2">
    <source>
        <dbReference type="Proteomes" id="UP001549366"/>
    </source>
</evidence>
<dbReference type="RefSeq" id="WP_354009076.1">
    <property type="nucleotide sequence ID" value="NZ_JBEWTA010000001.1"/>
</dbReference>
<comment type="caution">
    <text evidence="1">The sequence shown here is derived from an EMBL/GenBank/DDBJ whole genome shotgun (WGS) entry which is preliminary data.</text>
</comment>
<organism evidence="1 2">
    <name type="scientific">Endozoicomonas lisbonensis</name>
    <dbReference type="NCBI Taxonomy" id="3120522"/>
    <lineage>
        <taxon>Bacteria</taxon>
        <taxon>Pseudomonadati</taxon>
        <taxon>Pseudomonadota</taxon>
        <taxon>Gammaproteobacteria</taxon>
        <taxon>Oceanospirillales</taxon>
        <taxon>Endozoicomonadaceae</taxon>
        <taxon>Endozoicomonas</taxon>
    </lineage>
</organism>
<reference evidence="1 2" key="1">
    <citation type="submission" date="2024-06" db="EMBL/GenBank/DDBJ databases">
        <title>Genomic Encyclopedia of Type Strains, Phase V (KMG-V): Genome sequencing to study the core and pangenomes of soil and plant-associated prokaryotes.</title>
        <authorList>
            <person name="Whitman W."/>
        </authorList>
    </citation>
    <scope>NUCLEOTIDE SEQUENCE [LARGE SCALE GENOMIC DNA]</scope>
    <source>
        <strain evidence="1 2">NE40</strain>
    </source>
</reference>
<keyword evidence="2" id="KW-1185">Reference proteome</keyword>